<organism evidence="3 4">
    <name type="scientific">Candidatus Kerfeldbacteria bacterium CG08_land_8_20_14_0_20_40_16</name>
    <dbReference type="NCBI Taxonomy" id="2014244"/>
    <lineage>
        <taxon>Bacteria</taxon>
        <taxon>Candidatus Kerfeldiibacteriota</taxon>
    </lineage>
</organism>
<evidence type="ECO:0000313" key="4">
    <source>
        <dbReference type="Proteomes" id="UP000231542"/>
    </source>
</evidence>
<feature type="chain" id="PRO_5013836651" description="Transcobalamin-like C-terminal domain-containing protein" evidence="1">
    <location>
        <begin position="22"/>
        <end position="140"/>
    </location>
</feature>
<evidence type="ECO:0000256" key="1">
    <source>
        <dbReference type="SAM" id="SignalP"/>
    </source>
</evidence>
<dbReference type="PROSITE" id="PS51257">
    <property type="entry name" value="PROKAR_LIPOPROTEIN"/>
    <property type="match status" value="1"/>
</dbReference>
<gene>
    <name evidence="3" type="ORF">COT24_03995</name>
</gene>
<name>A0A2H0YVB1_9BACT</name>
<evidence type="ECO:0000313" key="3">
    <source>
        <dbReference type="EMBL" id="PIS42356.1"/>
    </source>
</evidence>
<dbReference type="EMBL" id="PEXU01000047">
    <property type="protein sequence ID" value="PIS42356.1"/>
    <property type="molecule type" value="Genomic_DNA"/>
</dbReference>
<dbReference type="Proteomes" id="UP000231542">
    <property type="component" value="Unassembled WGS sequence"/>
</dbReference>
<proteinExistence type="predicted"/>
<evidence type="ECO:0000259" key="2">
    <source>
        <dbReference type="Pfam" id="PF14478"/>
    </source>
</evidence>
<accession>A0A2H0YVB1</accession>
<feature type="signal peptide" evidence="1">
    <location>
        <begin position="1"/>
        <end position="21"/>
    </location>
</feature>
<reference evidence="3 4" key="1">
    <citation type="submission" date="2017-09" db="EMBL/GenBank/DDBJ databases">
        <title>Depth-based differentiation of microbial function through sediment-hosted aquifers and enrichment of novel symbionts in the deep terrestrial subsurface.</title>
        <authorList>
            <person name="Probst A.J."/>
            <person name="Ladd B."/>
            <person name="Jarett J.K."/>
            <person name="Geller-Mcgrath D.E."/>
            <person name="Sieber C.M."/>
            <person name="Emerson J.B."/>
            <person name="Anantharaman K."/>
            <person name="Thomas B.C."/>
            <person name="Malmstrom R."/>
            <person name="Stieglmeier M."/>
            <person name="Klingl A."/>
            <person name="Woyke T."/>
            <person name="Ryan C.M."/>
            <person name="Banfield J.F."/>
        </authorList>
    </citation>
    <scope>NUCLEOTIDE SEQUENCE [LARGE SCALE GENOMIC DNA]</scope>
    <source>
        <strain evidence="3">CG08_land_8_20_14_0_20_40_16</strain>
    </source>
</reference>
<feature type="domain" description="Transcobalamin-like C-terminal" evidence="2">
    <location>
        <begin position="67"/>
        <end position="140"/>
    </location>
</feature>
<dbReference type="InterPro" id="IPR027954">
    <property type="entry name" value="Transcobalamin-like_C"/>
</dbReference>
<dbReference type="AlphaFoldDB" id="A0A2H0YVB1"/>
<keyword evidence="1" id="KW-0732">Signal</keyword>
<sequence length="140" mass="15010">MSKKRIYFLAVILITLSLVGAGCLTKETSTETGQVKGEATETAQLQVDLVINTGNSNLTYTISVIQDSTVLALLQSASEKYGLALEVQDSTYGPFVQALAGKNGGEDGKYWIYYVNGEAATVGVGEQIAKDGDKIEFKFE</sequence>
<comment type="caution">
    <text evidence="3">The sequence shown here is derived from an EMBL/GenBank/DDBJ whole genome shotgun (WGS) entry which is preliminary data.</text>
</comment>
<dbReference type="Gene3D" id="2.170.130.30">
    <property type="match status" value="1"/>
</dbReference>
<protein>
    <recommendedName>
        <fullName evidence="2">Transcobalamin-like C-terminal domain-containing protein</fullName>
    </recommendedName>
</protein>
<dbReference type="Pfam" id="PF14478">
    <property type="entry name" value="DUF4430"/>
    <property type="match status" value="1"/>
</dbReference>